<evidence type="ECO:0000256" key="2">
    <source>
        <dbReference type="ARBA" id="ARBA00022581"/>
    </source>
</evidence>
<proteinExistence type="inferred from homology"/>
<protein>
    <submittedName>
        <fullName evidence="3">AC4</fullName>
    </submittedName>
</protein>
<comment type="similarity">
    <text evidence="1">Belongs to the geminiviridae protein AC4/C4 family.</text>
</comment>
<keyword evidence="2" id="KW-0945">Host-virus interaction</keyword>
<dbReference type="InterPro" id="IPR002488">
    <property type="entry name" value="Gemini_C4"/>
</dbReference>
<accession>A0A6C0M7T7</accession>
<evidence type="ECO:0000256" key="1">
    <source>
        <dbReference type="ARBA" id="ARBA00008996"/>
    </source>
</evidence>
<dbReference type="Pfam" id="PF01492">
    <property type="entry name" value="Gemini_C4"/>
    <property type="match status" value="1"/>
</dbReference>
<organism evidence="3">
    <name type="scientific">Opuntia virus 1</name>
    <dbReference type="NCBI Taxonomy" id="2706523"/>
    <lineage>
        <taxon>Viruses</taxon>
        <taxon>Monodnaviria</taxon>
        <taxon>Shotokuvirae</taxon>
        <taxon>Cressdnaviricota</taxon>
        <taxon>Repensiviricetes</taxon>
        <taxon>Geplafuvirales</taxon>
        <taxon>Geminiviridae</taxon>
        <taxon>Opunvirus</taxon>
        <taxon>Opunvirus opuntiae</taxon>
    </lineage>
</organism>
<evidence type="ECO:0000313" key="3">
    <source>
        <dbReference type="EMBL" id="QHU79219.1"/>
    </source>
</evidence>
<gene>
    <name evidence="3" type="primary">ac4</name>
</gene>
<dbReference type="EMBL" id="MN099961">
    <property type="protein sequence ID" value="QHU79219.1"/>
    <property type="molecule type" value="Genomic_DNA"/>
</dbReference>
<name>A0A6C0M7T7_9GEMI</name>
<sequence>MGALISTCLCNLKKNSNAKIRDTSISAIQAHQFNFIPTSREPNHLQMSSPIWRKSDASWITASFRLTEDPHAEVNNPKTTHMLLP</sequence>
<reference evidence="3" key="1">
    <citation type="submission" date="2019-06" db="EMBL/GenBank/DDBJ databases">
        <title>Novel geminivirus infecting Cactaceae plants in Arizona.</title>
        <authorList>
            <person name="Fontenele R.S."/>
            <person name="Schmidlin K."/>
            <person name="Majure L."/>
            <person name="Salywon A."/>
            <person name="Kraberger S."/>
            <person name="Wojciechowski M."/>
            <person name="Cobb I."/>
            <person name="Varsani A."/>
        </authorList>
    </citation>
    <scope>NUCLEOTIDE SEQUENCE</scope>
    <source>
        <strain evidence="3">ASU_PP2</strain>
    </source>
</reference>